<protein>
    <submittedName>
        <fullName evidence="1">GM22911</fullName>
    </submittedName>
</protein>
<evidence type="ECO:0000313" key="2">
    <source>
        <dbReference type="Proteomes" id="UP000001292"/>
    </source>
</evidence>
<accession>B4I6V7</accession>
<dbReference type="AlphaFoldDB" id="B4I6V7"/>
<reference evidence="1 2" key="1">
    <citation type="journal article" date="2007" name="Nature">
        <title>Evolution of genes and genomes on the Drosophila phylogeny.</title>
        <authorList>
            <consortium name="Drosophila 12 Genomes Consortium"/>
            <person name="Clark A.G."/>
            <person name="Eisen M.B."/>
            <person name="Smith D.R."/>
            <person name="Bergman C.M."/>
            <person name="Oliver B."/>
            <person name="Markow T.A."/>
            <person name="Kaufman T.C."/>
            <person name="Kellis M."/>
            <person name="Gelbart W."/>
            <person name="Iyer V.N."/>
            <person name="Pollard D.A."/>
            <person name="Sackton T.B."/>
            <person name="Larracuente A.M."/>
            <person name="Singh N.D."/>
            <person name="Abad J.P."/>
            <person name="Abt D.N."/>
            <person name="Adryan B."/>
            <person name="Aguade M."/>
            <person name="Akashi H."/>
            <person name="Anderson W.W."/>
            <person name="Aquadro C.F."/>
            <person name="Ardell D.H."/>
            <person name="Arguello R."/>
            <person name="Artieri C.G."/>
            <person name="Barbash D.A."/>
            <person name="Barker D."/>
            <person name="Barsanti P."/>
            <person name="Batterham P."/>
            <person name="Batzoglou S."/>
            <person name="Begun D."/>
            <person name="Bhutkar A."/>
            <person name="Blanco E."/>
            <person name="Bosak S.A."/>
            <person name="Bradley R.K."/>
            <person name="Brand A.D."/>
            <person name="Brent M.R."/>
            <person name="Brooks A.N."/>
            <person name="Brown R.H."/>
            <person name="Butlin R.K."/>
            <person name="Caggese C."/>
            <person name="Calvi B.R."/>
            <person name="Bernardo de Carvalho A."/>
            <person name="Caspi A."/>
            <person name="Castrezana S."/>
            <person name="Celniker S.E."/>
            <person name="Chang J.L."/>
            <person name="Chapple C."/>
            <person name="Chatterji S."/>
            <person name="Chinwalla A."/>
            <person name="Civetta A."/>
            <person name="Clifton S.W."/>
            <person name="Comeron J.M."/>
            <person name="Costello J.C."/>
            <person name="Coyne J.A."/>
            <person name="Daub J."/>
            <person name="David R.G."/>
            <person name="Delcher A.L."/>
            <person name="Delehaunty K."/>
            <person name="Do C.B."/>
            <person name="Ebling H."/>
            <person name="Edwards K."/>
            <person name="Eickbush T."/>
            <person name="Evans J.D."/>
            <person name="Filipski A."/>
            <person name="Findeiss S."/>
            <person name="Freyhult E."/>
            <person name="Fulton L."/>
            <person name="Fulton R."/>
            <person name="Garcia A.C."/>
            <person name="Gardiner A."/>
            <person name="Garfield D.A."/>
            <person name="Garvin B.E."/>
            <person name="Gibson G."/>
            <person name="Gilbert D."/>
            <person name="Gnerre S."/>
            <person name="Godfrey J."/>
            <person name="Good R."/>
            <person name="Gotea V."/>
            <person name="Gravely B."/>
            <person name="Greenberg A.J."/>
            <person name="Griffiths-Jones S."/>
            <person name="Gross S."/>
            <person name="Guigo R."/>
            <person name="Gustafson E.A."/>
            <person name="Haerty W."/>
            <person name="Hahn M.W."/>
            <person name="Halligan D.L."/>
            <person name="Halpern A.L."/>
            <person name="Halter G.M."/>
            <person name="Han M.V."/>
            <person name="Heger A."/>
            <person name="Hillier L."/>
            <person name="Hinrichs A.S."/>
            <person name="Holmes I."/>
            <person name="Hoskins R.A."/>
            <person name="Hubisz M.J."/>
            <person name="Hultmark D."/>
            <person name="Huntley M.A."/>
            <person name="Jaffe D.B."/>
            <person name="Jagadeeshan S."/>
            <person name="Jeck W.R."/>
            <person name="Johnson J."/>
            <person name="Jones C.D."/>
            <person name="Jordan W.C."/>
            <person name="Karpen G.H."/>
            <person name="Kataoka E."/>
            <person name="Keightley P.D."/>
            <person name="Kheradpour P."/>
            <person name="Kirkness E.F."/>
            <person name="Koerich L.B."/>
            <person name="Kristiansen K."/>
            <person name="Kudrna D."/>
            <person name="Kulathinal R.J."/>
            <person name="Kumar S."/>
            <person name="Kwok R."/>
            <person name="Lander E."/>
            <person name="Langley C.H."/>
            <person name="Lapoint R."/>
            <person name="Lazzaro B.P."/>
            <person name="Lee S.J."/>
            <person name="Levesque L."/>
            <person name="Li R."/>
            <person name="Lin C.F."/>
            <person name="Lin M.F."/>
            <person name="Lindblad-Toh K."/>
            <person name="Llopart A."/>
            <person name="Long M."/>
            <person name="Low L."/>
            <person name="Lozovsky E."/>
            <person name="Lu J."/>
            <person name="Luo M."/>
            <person name="Machado C.A."/>
            <person name="Makalowski W."/>
            <person name="Marzo M."/>
            <person name="Matsuda M."/>
            <person name="Matzkin L."/>
            <person name="McAllister B."/>
            <person name="McBride C.S."/>
            <person name="McKernan B."/>
            <person name="McKernan K."/>
            <person name="Mendez-Lago M."/>
            <person name="Minx P."/>
            <person name="Mollenhauer M.U."/>
            <person name="Montooth K."/>
            <person name="Mount S.M."/>
            <person name="Mu X."/>
            <person name="Myers E."/>
            <person name="Negre B."/>
            <person name="Newfeld S."/>
            <person name="Nielsen R."/>
            <person name="Noor M.A."/>
            <person name="O'Grady P."/>
            <person name="Pachter L."/>
            <person name="Papaceit M."/>
            <person name="Parisi M.J."/>
            <person name="Parisi M."/>
            <person name="Parts L."/>
            <person name="Pedersen J.S."/>
            <person name="Pesole G."/>
            <person name="Phillippy A.M."/>
            <person name="Ponting C.P."/>
            <person name="Pop M."/>
            <person name="Porcelli D."/>
            <person name="Powell J.R."/>
            <person name="Prohaska S."/>
            <person name="Pruitt K."/>
            <person name="Puig M."/>
            <person name="Quesneville H."/>
            <person name="Ram K.R."/>
            <person name="Rand D."/>
            <person name="Rasmussen M.D."/>
            <person name="Reed L.K."/>
            <person name="Reenan R."/>
            <person name="Reily A."/>
            <person name="Remington K.A."/>
            <person name="Rieger T.T."/>
            <person name="Ritchie M.G."/>
            <person name="Robin C."/>
            <person name="Rogers Y.H."/>
            <person name="Rohde C."/>
            <person name="Rozas J."/>
            <person name="Rubenfield M.J."/>
            <person name="Ruiz A."/>
            <person name="Russo S."/>
            <person name="Salzberg S.L."/>
            <person name="Sanchez-Gracia A."/>
            <person name="Saranga D.J."/>
            <person name="Sato H."/>
            <person name="Schaeffer S.W."/>
            <person name="Schatz M.C."/>
            <person name="Schlenke T."/>
            <person name="Schwartz R."/>
            <person name="Segarra C."/>
            <person name="Singh R.S."/>
            <person name="Sirot L."/>
            <person name="Sirota M."/>
            <person name="Sisneros N.B."/>
            <person name="Smith C.D."/>
            <person name="Smith T.F."/>
            <person name="Spieth J."/>
            <person name="Stage D.E."/>
            <person name="Stark A."/>
            <person name="Stephan W."/>
            <person name="Strausberg R.L."/>
            <person name="Strempel S."/>
            <person name="Sturgill D."/>
            <person name="Sutton G."/>
            <person name="Sutton G.G."/>
            <person name="Tao W."/>
            <person name="Teichmann S."/>
            <person name="Tobari Y.N."/>
            <person name="Tomimura Y."/>
            <person name="Tsolas J.M."/>
            <person name="Valente V.L."/>
            <person name="Venter E."/>
            <person name="Venter J.C."/>
            <person name="Vicario S."/>
            <person name="Vieira F.G."/>
            <person name="Vilella A.J."/>
            <person name="Villasante A."/>
            <person name="Walenz B."/>
            <person name="Wang J."/>
            <person name="Wasserman M."/>
            <person name="Watts T."/>
            <person name="Wilson D."/>
            <person name="Wilson R.K."/>
            <person name="Wing R.A."/>
            <person name="Wolfner M.F."/>
            <person name="Wong A."/>
            <person name="Wong G.K."/>
            <person name="Wu C.I."/>
            <person name="Wu G."/>
            <person name="Yamamoto D."/>
            <person name="Yang H.P."/>
            <person name="Yang S.P."/>
            <person name="Yorke J.A."/>
            <person name="Yoshida K."/>
            <person name="Zdobnov E."/>
            <person name="Zhang P."/>
            <person name="Zhang Y."/>
            <person name="Zimin A.V."/>
            <person name="Baldwin J."/>
            <person name="Abdouelleil A."/>
            <person name="Abdulkadir J."/>
            <person name="Abebe A."/>
            <person name="Abera B."/>
            <person name="Abreu J."/>
            <person name="Acer S.C."/>
            <person name="Aftuck L."/>
            <person name="Alexander A."/>
            <person name="An P."/>
            <person name="Anderson E."/>
            <person name="Anderson S."/>
            <person name="Arachi H."/>
            <person name="Azer M."/>
            <person name="Bachantsang P."/>
            <person name="Barry A."/>
            <person name="Bayul T."/>
            <person name="Berlin A."/>
            <person name="Bessette D."/>
            <person name="Bloom T."/>
            <person name="Blye J."/>
            <person name="Boguslavskiy L."/>
            <person name="Bonnet C."/>
            <person name="Boukhgalter B."/>
            <person name="Bourzgui I."/>
            <person name="Brown A."/>
            <person name="Cahill P."/>
            <person name="Channer S."/>
            <person name="Cheshatsang Y."/>
            <person name="Chuda L."/>
            <person name="Citroen M."/>
            <person name="Collymore A."/>
            <person name="Cooke P."/>
            <person name="Costello M."/>
            <person name="D'Aco K."/>
            <person name="Daza R."/>
            <person name="De Haan G."/>
            <person name="DeGray S."/>
            <person name="DeMaso C."/>
            <person name="Dhargay N."/>
            <person name="Dooley K."/>
            <person name="Dooley E."/>
            <person name="Doricent M."/>
            <person name="Dorje P."/>
            <person name="Dorjee K."/>
            <person name="Dupes A."/>
            <person name="Elong R."/>
            <person name="Falk J."/>
            <person name="Farina A."/>
            <person name="Faro S."/>
            <person name="Ferguson D."/>
            <person name="Fisher S."/>
            <person name="Foley C.D."/>
            <person name="Franke A."/>
            <person name="Friedrich D."/>
            <person name="Gadbois L."/>
            <person name="Gearin G."/>
            <person name="Gearin C.R."/>
            <person name="Giannoukos G."/>
            <person name="Goode T."/>
            <person name="Graham J."/>
            <person name="Grandbois E."/>
            <person name="Grewal S."/>
            <person name="Gyaltsen K."/>
            <person name="Hafez N."/>
            <person name="Hagos B."/>
            <person name="Hall J."/>
            <person name="Henson C."/>
            <person name="Hollinger A."/>
            <person name="Honan T."/>
            <person name="Huard M.D."/>
            <person name="Hughes L."/>
            <person name="Hurhula B."/>
            <person name="Husby M.E."/>
            <person name="Kamat A."/>
            <person name="Kanga B."/>
            <person name="Kashin S."/>
            <person name="Khazanovich D."/>
            <person name="Kisner P."/>
            <person name="Lance K."/>
            <person name="Lara M."/>
            <person name="Lee W."/>
            <person name="Lennon N."/>
            <person name="Letendre F."/>
            <person name="LeVine R."/>
            <person name="Lipovsky A."/>
            <person name="Liu X."/>
            <person name="Liu J."/>
            <person name="Liu S."/>
            <person name="Lokyitsang T."/>
            <person name="Lokyitsang Y."/>
            <person name="Lubonja R."/>
            <person name="Lui A."/>
            <person name="MacDonald P."/>
            <person name="Magnisalis V."/>
            <person name="Maru K."/>
            <person name="Matthews C."/>
            <person name="McCusker W."/>
            <person name="McDonough S."/>
            <person name="Mehta T."/>
            <person name="Meldrim J."/>
            <person name="Meneus L."/>
            <person name="Mihai O."/>
            <person name="Mihalev A."/>
            <person name="Mihova T."/>
            <person name="Mittelman R."/>
            <person name="Mlenga V."/>
            <person name="Montmayeur A."/>
            <person name="Mulrain L."/>
            <person name="Navidi A."/>
            <person name="Naylor J."/>
            <person name="Negash T."/>
            <person name="Nguyen T."/>
            <person name="Nguyen N."/>
            <person name="Nicol R."/>
            <person name="Norbu C."/>
            <person name="Norbu N."/>
            <person name="Novod N."/>
            <person name="O'Neill B."/>
            <person name="Osman S."/>
            <person name="Markiewicz E."/>
            <person name="Oyono O.L."/>
            <person name="Patti C."/>
            <person name="Phunkhang P."/>
            <person name="Pierre F."/>
            <person name="Priest M."/>
            <person name="Raghuraman S."/>
            <person name="Rege F."/>
            <person name="Reyes R."/>
            <person name="Rise C."/>
            <person name="Rogov P."/>
            <person name="Ross K."/>
            <person name="Ryan E."/>
            <person name="Settipalli S."/>
            <person name="Shea T."/>
            <person name="Sherpa N."/>
            <person name="Shi L."/>
            <person name="Shih D."/>
            <person name="Sparrow T."/>
            <person name="Spaulding J."/>
            <person name="Stalker J."/>
            <person name="Stange-Thomann N."/>
            <person name="Stavropoulos S."/>
            <person name="Stone C."/>
            <person name="Strader C."/>
            <person name="Tesfaye S."/>
            <person name="Thomson T."/>
            <person name="Thoulutsang Y."/>
            <person name="Thoulutsang D."/>
            <person name="Topham K."/>
            <person name="Topping I."/>
            <person name="Tsamla T."/>
            <person name="Vassiliev H."/>
            <person name="Vo A."/>
            <person name="Wangchuk T."/>
            <person name="Wangdi T."/>
            <person name="Weiand M."/>
            <person name="Wilkinson J."/>
            <person name="Wilson A."/>
            <person name="Yadav S."/>
            <person name="Young G."/>
            <person name="Yu Q."/>
            <person name="Zembek L."/>
            <person name="Zhong D."/>
            <person name="Zimmer A."/>
            <person name="Zwirko Z."/>
            <person name="Jaffe D.B."/>
            <person name="Alvarez P."/>
            <person name="Brockman W."/>
            <person name="Butler J."/>
            <person name="Chin C."/>
            <person name="Gnerre S."/>
            <person name="Grabherr M."/>
            <person name="Kleber M."/>
            <person name="Mauceli E."/>
            <person name="MacCallum I."/>
        </authorList>
    </citation>
    <scope>NUCLEOTIDE SEQUENCE [LARGE SCALE GENOMIC DNA]</scope>
    <source>
        <strain evidence="2">Rob3c / Tucson 14021-0248.25</strain>
    </source>
</reference>
<keyword evidence="2" id="KW-1185">Reference proteome</keyword>
<organism evidence="2">
    <name type="scientific">Drosophila sechellia</name>
    <name type="common">Fruit fly</name>
    <dbReference type="NCBI Taxonomy" id="7238"/>
    <lineage>
        <taxon>Eukaryota</taxon>
        <taxon>Metazoa</taxon>
        <taxon>Ecdysozoa</taxon>
        <taxon>Arthropoda</taxon>
        <taxon>Hexapoda</taxon>
        <taxon>Insecta</taxon>
        <taxon>Pterygota</taxon>
        <taxon>Neoptera</taxon>
        <taxon>Endopterygota</taxon>
        <taxon>Diptera</taxon>
        <taxon>Brachycera</taxon>
        <taxon>Muscomorpha</taxon>
        <taxon>Ephydroidea</taxon>
        <taxon>Drosophilidae</taxon>
        <taxon>Drosophila</taxon>
        <taxon>Sophophora</taxon>
    </lineage>
</organism>
<dbReference type="HOGENOM" id="CLU_2690472_0_0_1"/>
<proteinExistence type="predicted"/>
<evidence type="ECO:0000313" key="1">
    <source>
        <dbReference type="EMBL" id="EDW56055.1"/>
    </source>
</evidence>
<dbReference type="EMBL" id="CH480823">
    <property type="protein sequence ID" value="EDW56055.1"/>
    <property type="molecule type" value="Genomic_DNA"/>
</dbReference>
<dbReference type="Proteomes" id="UP000001292">
    <property type="component" value="Unassembled WGS sequence"/>
</dbReference>
<name>B4I6V7_DROSE</name>
<gene>
    <name evidence="1" type="primary">Dsec\GM22911</name>
    <name evidence="1" type="ORF">Dsec_GM22911</name>
</gene>
<sequence>MQMQMQRYMDAETESLSRWLQAVIDFLHHAENAGFRIMTYLQKALAEHYVSGAPTPSGHFGRVFPWGPLPESAA</sequence>